<sequence>MQQLLPPNHSPLLLKGLQSEKQSAVFDGAISNLTNMKANPHDAQLMWLVWEYGLESILPYSQDLRQTLKEGLAWQRIRGTPKSLTTALGWLELNNAQIENTPPGQHYYTYQISAGEVPGDERLAKVVKLAQLSAPVSSQLTRVYHGYDIRKQTLSSQGCAFGNVLSDYSGVMFKHQGKGLVKASFGRVQKLAAATNINTDLGHQRRRSQTSKYLDKYEQGRYCLVTEQPSQLPTAVVQTRVHSHQRTLAQRVWLGLWHDRWQNSQWQTQQLCSVSIDHEQIRQVAPLMFSGASSGRMNIGRLNLMPKLPT</sequence>
<evidence type="ECO:0008006" key="3">
    <source>
        <dbReference type="Google" id="ProtNLM"/>
    </source>
</evidence>
<dbReference type="RefSeq" id="WP_261592333.1">
    <property type="nucleotide sequence ID" value="NZ_CAMAPD010000004.1"/>
</dbReference>
<reference evidence="1 2" key="1">
    <citation type="submission" date="2022-07" db="EMBL/GenBank/DDBJ databases">
        <authorList>
            <person name="Criscuolo A."/>
        </authorList>
    </citation>
    <scope>NUCLEOTIDE SEQUENCE [LARGE SCALE GENOMIC DNA]</scope>
    <source>
        <strain evidence="2">CIP 111951</strain>
    </source>
</reference>
<proteinExistence type="predicted"/>
<protein>
    <recommendedName>
        <fullName evidence="3">Phage tail protein</fullName>
    </recommendedName>
</protein>
<dbReference type="Proteomes" id="UP001152485">
    <property type="component" value="Unassembled WGS sequence"/>
</dbReference>
<dbReference type="Pfam" id="PF09684">
    <property type="entry name" value="Tail_P2_I"/>
    <property type="match status" value="1"/>
</dbReference>
<accession>A0ABM9GFU9</accession>
<gene>
    <name evidence="1" type="ORF">PSECIP111951_01155</name>
</gene>
<organism evidence="1 2">
    <name type="scientific">Pseudoalteromonas holothuriae</name>
    <dbReference type="NCBI Taxonomy" id="2963714"/>
    <lineage>
        <taxon>Bacteria</taxon>
        <taxon>Pseudomonadati</taxon>
        <taxon>Pseudomonadota</taxon>
        <taxon>Gammaproteobacteria</taxon>
        <taxon>Alteromonadales</taxon>
        <taxon>Pseudoalteromonadaceae</taxon>
        <taxon>Pseudoalteromonas</taxon>
    </lineage>
</organism>
<name>A0ABM9GFU9_9GAMM</name>
<dbReference type="InterPro" id="IPR006521">
    <property type="entry name" value="Tail_protein_I"/>
</dbReference>
<evidence type="ECO:0000313" key="1">
    <source>
        <dbReference type="EMBL" id="CAH9055015.1"/>
    </source>
</evidence>
<dbReference type="EMBL" id="CAMAPD010000004">
    <property type="protein sequence ID" value="CAH9055015.1"/>
    <property type="molecule type" value="Genomic_DNA"/>
</dbReference>
<evidence type="ECO:0000313" key="2">
    <source>
        <dbReference type="Proteomes" id="UP001152485"/>
    </source>
</evidence>
<comment type="caution">
    <text evidence="1">The sequence shown here is derived from an EMBL/GenBank/DDBJ whole genome shotgun (WGS) entry which is preliminary data.</text>
</comment>